<dbReference type="PROSITE" id="PS00108">
    <property type="entry name" value="PROTEIN_KINASE_ST"/>
    <property type="match status" value="1"/>
</dbReference>
<organism evidence="4 5">
    <name type="scientific">Tritrichomonas musculus</name>
    <dbReference type="NCBI Taxonomy" id="1915356"/>
    <lineage>
        <taxon>Eukaryota</taxon>
        <taxon>Metamonada</taxon>
        <taxon>Parabasalia</taxon>
        <taxon>Tritrichomonadida</taxon>
        <taxon>Tritrichomonadidae</taxon>
        <taxon>Tritrichomonas</taxon>
    </lineage>
</organism>
<feature type="compositionally biased region" description="Polar residues" evidence="2">
    <location>
        <begin position="706"/>
        <end position="725"/>
    </location>
</feature>
<dbReference type="Gene3D" id="1.10.510.10">
    <property type="entry name" value="Transferase(Phosphotransferase) domain 1"/>
    <property type="match status" value="1"/>
</dbReference>
<feature type="region of interest" description="Disordered" evidence="2">
    <location>
        <begin position="352"/>
        <end position="387"/>
    </location>
</feature>
<feature type="region of interest" description="Disordered" evidence="2">
    <location>
        <begin position="483"/>
        <end position="749"/>
    </location>
</feature>
<feature type="region of interest" description="Disordered" evidence="2">
    <location>
        <begin position="422"/>
        <end position="456"/>
    </location>
</feature>
<feature type="compositionally biased region" description="Polar residues" evidence="2">
    <location>
        <begin position="660"/>
        <end position="675"/>
    </location>
</feature>
<evidence type="ECO:0000256" key="1">
    <source>
        <dbReference type="SAM" id="Coils"/>
    </source>
</evidence>
<dbReference type="PROSITE" id="PS50011">
    <property type="entry name" value="PROTEIN_KINASE_DOM"/>
    <property type="match status" value="1"/>
</dbReference>
<gene>
    <name evidence="4" type="ORF">M9Y10_024570</name>
</gene>
<dbReference type="Gene3D" id="2.60.120.260">
    <property type="entry name" value="Galactose-binding domain-like"/>
    <property type="match status" value="1"/>
</dbReference>
<evidence type="ECO:0000313" key="4">
    <source>
        <dbReference type="EMBL" id="KAK8844356.1"/>
    </source>
</evidence>
<feature type="domain" description="Protein kinase" evidence="3">
    <location>
        <begin position="13"/>
        <end position="285"/>
    </location>
</feature>
<evidence type="ECO:0000313" key="5">
    <source>
        <dbReference type="Proteomes" id="UP001470230"/>
    </source>
</evidence>
<evidence type="ECO:0000256" key="2">
    <source>
        <dbReference type="SAM" id="MobiDB-lite"/>
    </source>
</evidence>
<dbReference type="Pfam" id="PF00069">
    <property type="entry name" value="Pkinase"/>
    <property type="match status" value="1"/>
</dbReference>
<feature type="compositionally biased region" description="Low complexity" evidence="2">
    <location>
        <begin position="726"/>
        <end position="742"/>
    </location>
</feature>
<feature type="compositionally biased region" description="Basic and acidic residues" evidence="2">
    <location>
        <begin position="439"/>
        <end position="456"/>
    </location>
</feature>
<feature type="compositionally biased region" description="Polar residues" evidence="2">
    <location>
        <begin position="638"/>
        <end position="647"/>
    </location>
</feature>
<reference evidence="4 5" key="1">
    <citation type="submission" date="2024-04" db="EMBL/GenBank/DDBJ databases">
        <title>Tritrichomonas musculus Genome.</title>
        <authorList>
            <person name="Alves-Ferreira E."/>
            <person name="Grigg M."/>
            <person name="Lorenzi H."/>
            <person name="Galac M."/>
        </authorList>
    </citation>
    <scope>NUCLEOTIDE SEQUENCE [LARGE SCALE GENOMIC DNA]</scope>
    <source>
        <strain evidence="4 5">EAF2021</strain>
    </source>
</reference>
<feature type="compositionally biased region" description="Polar residues" evidence="2">
    <location>
        <begin position="519"/>
        <end position="537"/>
    </location>
</feature>
<comment type="caution">
    <text evidence="4">The sequence shown here is derived from an EMBL/GenBank/DDBJ whole genome shotgun (WGS) entry which is preliminary data.</text>
</comment>
<dbReference type="PANTHER" id="PTHR44329">
    <property type="entry name" value="SERINE/THREONINE-PROTEIN KINASE TNNI3K-RELATED"/>
    <property type="match status" value="1"/>
</dbReference>
<name>A0ABR2HDB6_9EUKA</name>
<feature type="compositionally biased region" description="Basic and acidic residues" evidence="2">
    <location>
        <begin position="501"/>
        <end position="518"/>
    </location>
</feature>
<feature type="coiled-coil region" evidence="1">
    <location>
        <begin position="387"/>
        <end position="421"/>
    </location>
</feature>
<feature type="compositionally biased region" description="Polar residues" evidence="2">
    <location>
        <begin position="357"/>
        <end position="379"/>
    </location>
</feature>
<keyword evidence="5" id="KW-1185">Reference proteome</keyword>
<dbReference type="InterPro" id="IPR051681">
    <property type="entry name" value="Ser/Thr_Kinases-Pseudokinases"/>
</dbReference>
<keyword evidence="1" id="KW-0175">Coiled coil</keyword>
<evidence type="ECO:0000259" key="3">
    <source>
        <dbReference type="PROSITE" id="PS50011"/>
    </source>
</evidence>
<dbReference type="InterPro" id="IPR011009">
    <property type="entry name" value="Kinase-like_dom_sf"/>
</dbReference>
<proteinExistence type="predicted"/>
<accession>A0ABR2HDB6</accession>
<feature type="compositionally biased region" description="Polar residues" evidence="2">
    <location>
        <begin position="422"/>
        <end position="438"/>
    </location>
</feature>
<dbReference type="InterPro" id="IPR008271">
    <property type="entry name" value="Ser/Thr_kinase_AS"/>
</dbReference>
<protein>
    <recommendedName>
        <fullName evidence="3">Protein kinase domain-containing protein</fullName>
    </recommendedName>
</protein>
<sequence>MNLNEFEIKIDDYIQCEKIEGHNSSNVYVVEKKDTQKKFAAKIINEKCTDEESQIRVNREIEILVFCDHPTIIKFYGFSKKGFNDKENAVIIMELAKNGSIATMIKKCKEGVADPEFDNTKKQIILIGIARGMMILNQKRIIHQDLKPDNILLDDNYYPKITDFNFSKTCKFDEYKIQPNQYDTYKYIAPEVINNGFYDFKADVFSFGIIMYEVLNNEHPFLKYTHNPSLYMEKLSKNELEIELNSSTKEKFKKLIKQCIKYDPKERPSFAEIYQLLSNVDNENFCLESVNNKEIEDYIKLISDSNANDDIYSLKATINYLEDQNSILKEQFAEEKKLLNNRITKLENLISKRESTENSNQIHTETGKNDSNSSPNENGKITDSEKEVNFTQKIEKLEEKIEEFQLKINELSEKVDNAILSKNENSEGNDTLSVGNASTDKRSKTRPADDREIDLNSKVDQLTEKIENLDHSISKIDQKVAKEMTSNRKNDGLQPESGLQEEEKDRSEKEQKNDDKSSSRSLTIQQAGSDAKASQHSPAADSAKSAQKGGNDHDSSLFSSAGEVSLSDGRTINDRNHRSRAKKANSIGQQNENDSSSSFPSSPGNGRHQARNEADTFSPPRGACSPTSKATVSDGGLISQNNNSPESKATFDNGYGGLISPSQNNNSPEQKTTIDNGDGGLISPTMVNNSPESKTTICDGDGGLISPTTENNSPESKTEINNGEESLNSSSCSAAAQQNSRSILDSPPNNMSSIFYIHSPNRSLIIQASRNISKSQTTPPQNKSETAVISPVAYTKAHLKLAMNKPFKGQPFTGLFHELTKKAVNNIYLERAVEITGNKSKGKFSSLVDFGYEGHSYQSDNDENSFLCFDFIDKLIEVSAYSIKSSNNSRPSFLSSWVVEGSNDRMKWSELDSHSKDTSLWSKEKICTFAVQKNAEQSEHCFRFIRLRMTGKSMNNDFCLEIKNIEFFGKLFYYQ</sequence>
<dbReference type="SUPFAM" id="SSF56112">
    <property type="entry name" value="Protein kinase-like (PK-like)"/>
    <property type="match status" value="1"/>
</dbReference>
<dbReference type="EMBL" id="JAPFFF010000033">
    <property type="protein sequence ID" value="KAK8844356.1"/>
    <property type="molecule type" value="Genomic_DNA"/>
</dbReference>
<dbReference type="InterPro" id="IPR000719">
    <property type="entry name" value="Prot_kinase_dom"/>
</dbReference>
<dbReference type="Proteomes" id="UP001470230">
    <property type="component" value="Unassembled WGS sequence"/>
</dbReference>
<dbReference type="SMART" id="SM00220">
    <property type="entry name" value="S_TKc"/>
    <property type="match status" value="1"/>
</dbReference>
<feature type="compositionally biased region" description="Polar residues" evidence="2">
    <location>
        <begin position="685"/>
        <end position="696"/>
    </location>
</feature>